<keyword evidence="2" id="KW-0472">Membrane</keyword>
<comment type="caution">
    <text evidence="4">The sequence shown here is derived from an EMBL/GenBank/DDBJ whole genome shotgun (WGS) entry which is preliminary data.</text>
</comment>
<gene>
    <name evidence="4" type="ORF">PPSIR1_36859</name>
</gene>
<keyword evidence="2" id="KW-0812">Transmembrane</keyword>
<proteinExistence type="predicted"/>
<sequence length="301" mass="31356">MLAHELFRSTRRRSVAALTCAALSLAGFAPRAAAAPAQGEAAAPEKSETSEAEALFRRGQAKYETADYTGAIELWTEAYALVESVPENAGIKAVLLYNVAQAHVKAYELYEDPIHLKKALQLLQGFRGGIAVLYADEAARDEEYKKVDAKIAELEAALDAHEAKTEGPAEPPPKEEPVEPPPPAPTNPGRPLIITGGAVLGLGVAFGGVGLVGALIGSNANDIDDLDPLDLQAREERFRGGEAGNALAFTGLVIGGVFVPVGAALIAVGVKRNKAANTRPQALVLPTFGSGSAGLSLTGRF</sequence>
<keyword evidence="2" id="KW-1133">Transmembrane helix</keyword>
<dbReference type="Proteomes" id="UP000005801">
    <property type="component" value="Unassembled WGS sequence"/>
</dbReference>
<feature type="transmembrane region" description="Helical" evidence="2">
    <location>
        <begin position="246"/>
        <end position="270"/>
    </location>
</feature>
<accession>A6G0D7</accession>
<protein>
    <recommendedName>
        <fullName evidence="6">Tetratricopeptide repeat protein</fullName>
    </recommendedName>
</protein>
<organism evidence="4 5">
    <name type="scientific">Plesiocystis pacifica SIR-1</name>
    <dbReference type="NCBI Taxonomy" id="391625"/>
    <lineage>
        <taxon>Bacteria</taxon>
        <taxon>Pseudomonadati</taxon>
        <taxon>Myxococcota</taxon>
        <taxon>Polyangia</taxon>
        <taxon>Nannocystales</taxon>
        <taxon>Nannocystaceae</taxon>
        <taxon>Plesiocystis</taxon>
    </lineage>
</organism>
<evidence type="ECO:0000313" key="5">
    <source>
        <dbReference type="Proteomes" id="UP000005801"/>
    </source>
</evidence>
<reference evidence="4 5" key="1">
    <citation type="submission" date="2007-06" db="EMBL/GenBank/DDBJ databases">
        <authorList>
            <person name="Shimkets L."/>
            <person name="Ferriera S."/>
            <person name="Johnson J."/>
            <person name="Kravitz S."/>
            <person name="Beeson K."/>
            <person name="Sutton G."/>
            <person name="Rogers Y.-H."/>
            <person name="Friedman R."/>
            <person name="Frazier M."/>
            <person name="Venter J.C."/>
        </authorList>
    </citation>
    <scope>NUCLEOTIDE SEQUENCE [LARGE SCALE GENOMIC DNA]</scope>
    <source>
        <strain evidence="4 5">SIR-1</strain>
    </source>
</reference>
<dbReference type="SUPFAM" id="SSF48452">
    <property type="entry name" value="TPR-like"/>
    <property type="match status" value="1"/>
</dbReference>
<evidence type="ECO:0008006" key="6">
    <source>
        <dbReference type="Google" id="ProtNLM"/>
    </source>
</evidence>
<keyword evidence="5" id="KW-1185">Reference proteome</keyword>
<keyword evidence="3" id="KW-0732">Signal</keyword>
<evidence type="ECO:0000256" key="2">
    <source>
        <dbReference type="SAM" id="Phobius"/>
    </source>
</evidence>
<feature type="signal peptide" evidence="3">
    <location>
        <begin position="1"/>
        <end position="34"/>
    </location>
</feature>
<dbReference type="RefSeq" id="WP_006970186.1">
    <property type="nucleotide sequence ID" value="NZ_ABCS01000009.1"/>
</dbReference>
<evidence type="ECO:0000313" key="4">
    <source>
        <dbReference type="EMBL" id="EDM80583.1"/>
    </source>
</evidence>
<name>A6G0D7_9BACT</name>
<dbReference type="EMBL" id="ABCS01000009">
    <property type="protein sequence ID" value="EDM80583.1"/>
    <property type="molecule type" value="Genomic_DNA"/>
</dbReference>
<dbReference type="AlphaFoldDB" id="A6G0D7"/>
<feature type="compositionally biased region" description="Pro residues" evidence="1">
    <location>
        <begin position="179"/>
        <end position="188"/>
    </location>
</feature>
<feature type="compositionally biased region" description="Basic and acidic residues" evidence="1">
    <location>
        <begin position="160"/>
        <end position="177"/>
    </location>
</feature>
<feature type="region of interest" description="Disordered" evidence="1">
    <location>
        <begin position="160"/>
        <end position="190"/>
    </location>
</feature>
<dbReference type="OrthoDB" id="5520431at2"/>
<feature type="chain" id="PRO_5002697026" description="Tetratricopeptide repeat protein" evidence="3">
    <location>
        <begin position="35"/>
        <end position="301"/>
    </location>
</feature>
<evidence type="ECO:0000256" key="1">
    <source>
        <dbReference type="SAM" id="MobiDB-lite"/>
    </source>
</evidence>
<dbReference type="InterPro" id="IPR011990">
    <property type="entry name" value="TPR-like_helical_dom_sf"/>
</dbReference>
<evidence type="ECO:0000256" key="3">
    <source>
        <dbReference type="SAM" id="SignalP"/>
    </source>
</evidence>